<dbReference type="Gene3D" id="1.20.900.10">
    <property type="entry name" value="Dbl homology (DH) domain"/>
    <property type="match status" value="1"/>
</dbReference>
<dbReference type="Pfam" id="PF00621">
    <property type="entry name" value="RhoGEF"/>
    <property type="match status" value="1"/>
</dbReference>
<dbReference type="EMBL" id="GL349486">
    <property type="protein sequence ID" value="KNC54131.1"/>
    <property type="molecule type" value="Genomic_DNA"/>
</dbReference>
<dbReference type="RefSeq" id="XP_013753953.1">
    <property type="nucleotide sequence ID" value="XM_013898499.1"/>
</dbReference>
<evidence type="ECO:0000313" key="3">
    <source>
        <dbReference type="EMBL" id="KNC54131.1"/>
    </source>
</evidence>
<dbReference type="GO" id="GO:0005085">
    <property type="term" value="F:guanyl-nucleotide exchange factor activity"/>
    <property type="evidence" value="ECO:0007669"/>
    <property type="project" value="InterPro"/>
</dbReference>
<protein>
    <recommendedName>
        <fullName evidence="2">DH domain-containing protein</fullName>
    </recommendedName>
</protein>
<dbReference type="SUPFAM" id="SSF82185">
    <property type="entry name" value="Histone H3 K4-specific methyltransferase SET7/9 N-terminal domain"/>
    <property type="match status" value="4"/>
</dbReference>
<sequence length="837" mass="90829">MSMAIVDSAPTSAIIDDSFFTVDSAPQRNPVELPLTGEPTKRDRLVYELYTTEITYYNSLALLVHEYIQPLRGLGIITREELSALFGSLELIHDLHGSLVDALEVAITSYSPSATMVGSIFLDIIPLFSEYYLPFCEVFGGARDVCARLRASNEQFASYFLQRVQSHGGRDLFFYLIQPIQRLPRYELLLVEISSKTKSSHKDAHALSTAANAIAEANAKVNALLAAAQDAAGSKRKKASTASQAGSAGLDMYLSEPTRRIIWEAPCSLRTPGRSLWGVLFNDMFVVGEKVSASAARAGALFTAELETSLETTWVEDLHDLDPSTINNDAFEVYTPSRSYFLYAGSSSAKHSWMRTVAKTIEAHMARDKLDALIVSAPGADAADAADAADVADGSLRRATYYYDDGSLYDGTLRYGSRHGRGHIFFPSKDHYVGSFVEDQREGSGVFRWASGAVYDGEWRANQPHGTGVYTFKDISYSGEWRAGMRSGSGTLVYGSITYTGEFRDGLRSGVGTLSSSVSPLRYSGSWLRDQRSGTGSAVFDDGSTYEGEWLAGEPHGSGTLVTCGGTRTYIGEFRNGKPWGNGVLSHSSSRKLAYDGEWVAGAYHGSGTLVNDDGSVYTGSFEHGLQSGSGRLVTPWGYEYDGEWLAGRPHGTGSVLYPDGSTYSGGWISGKRSGKGTWETPWGHKYVGQWASDVREGRGREILPSGRRYDGYWKADVRDGFGVEVGVENDAKYSGNWEGGRRSGEGTKAFLWGTYSGNWSKGVREGAGKSVLAGGFVYEGTFFRNRREGRGTATVPTPDSALGESQSIPVMCHAGRVVAPETFVAVEHDVADLGES</sequence>
<dbReference type="Gene3D" id="2.30.29.30">
    <property type="entry name" value="Pleckstrin-homology domain (PH domain)/Phosphotyrosine-binding domain (PTB)"/>
    <property type="match status" value="1"/>
</dbReference>
<dbReference type="SUPFAM" id="SSF50729">
    <property type="entry name" value="PH domain-like"/>
    <property type="match status" value="1"/>
</dbReference>
<dbReference type="InterPro" id="IPR035899">
    <property type="entry name" value="DBL_dom_sf"/>
</dbReference>
<keyword evidence="4" id="KW-1185">Reference proteome</keyword>
<evidence type="ECO:0000256" key="1">
    <source>
        <dbReference type="ARBA" id="ARBA00022737"/>
    </source>
</evidence>
<organism evidence="3 4">
    <name type="scientific">Thecamonas trahens ATCC 50062</name>
    <dbReference type="NCBI Taxonomy" id="461836"/>
    <lineage>
        <taxon>Eukaryota</taxon>
        <taxon>Apusozoa</taxon>
        <taxon>Apusomonadida</taxon>
        <taxon>Apusomonadidae</taxon>
        <taxon>Thecamonas</taxon>
    </lineage>
</organism>
<evidence type="ECO:0000313" key="4">
    <source>
        <dbReference type="Proteomes" id="UP000054408"/>
    </source>
</evidence>
<proteinExistence type="predicted"/>
<dbReference type="InterPro" id="IPR011993">
    <property type="entry name" value="PH-like_dom_sf"/>
</dbReference>
<dbReference type="PANTHER" id="PTHR43215">
    <property type="entry name" value="RADIAL SPOKE HEAD 1 HOMOLOG"/>
    <property type="match status" value="1"/>
</dbReference>
<dbReference type="Pfam" id="PF02493">
    <property type="entry name" value="MORN"/>
    <property type="match status" value="17"/>
</dbReference>
<reference evidence="3 4" key="1">
    <citation type="submission" date="2010-05" db="EMBL/GenBank/DDBJ databases">
        <title>The Genome Sequence of Thecamonas trahens ATCC 50062.</title>
        <authorList>
            <consortium name="The Broad Institute Genome Sequencing Platform"/>
            <person name="Russ C."/>
            <person name="Cuomo C."/>
            <person name="Shea T."/>
            <person name="Young S.K."/>
            <person name="Zeng Q."/>
            <person name="Koehrsen M."/>
            <person name="Haas B."/>
            <person name="Borodovsky M."/>
            <person name="Guigo R."/>
            <person name="Alvarado L."/>
            <person name="Berlin A."/>
            <person name="Bochicchio J."/>
            <person name="Borenstein D."/>
            <person name="Chapman S."/>
            <person name="Chen Z."/>
            <person name="Freedman E."/>
            <person name="Gellesch M."/>
            <person name="Goldberg J."/>
            <person name="Griggs A."/>
            <person name="Gujja S."/>
            <person name="Heilman E."/>
            <person name="Heiman D."/>
            <person name="Hepburn T."/>
            <person name="Howarth C."/>
            <person name="Jen D."/>
            <person name="Larson L."/>
            <person name="Mehta T."/>
            <person name="Park D."/>
            <person name="Pearson M."/>
            <person name="Roberts A."/>
            <person name="Saif S."/>
            <person name="Shenoy N."/>
            <person name="Sisk P."/>
            <person name="Stolte C."/>
            <person name="Sykes S."/>
            <person name="Thomson T."/>
            <person name="Walk T."/>
            <person name="White J."/>
            <person name="Yandava C."/>
            <person name="Burger G."/>
            <person name="Gray M.W."/>
            <person name="Holland P.W.H."/>
            <person name="King N."/>
            <person name="Lang F.B.F."/>
            <person name="Roger A.J."/>
            <person name="Ruiz-Trillo I."/>
            <person name="Lander E."/>
            <person name="Nusbaum C."/>
        </authorList>
    </citation>
    <scope>NUCLEOTIDE SEQUENCE [LARGE SCALE GENOMIC DNA]</scope>
    <source>
        <strain evidence="3 4">ATCC 50062</strain>
    </source>
</reference>
<dbReference type="SMART" id="SM00325">
    <property type="entry name" value="RhoGEF"/>
    <property type="match status" value="1"/>
</dbReference>
<dbReference type="PANTHER" id="PTHR43215:SF14">
    <property type="entry name" value="RADIAL SPOKE HEAD 1 HOMOLOG"/>
    <property type="match status" value="1"/>
</dbReference>
<dbReference type="SUPFAM" id="SSF48065">
    <property type="entry name" value="DBL homology domain (DH-domain)"/>
    <property type="match status" value="1"/>
</dbReference>
<dbReference type="InterPro" id="IPR000219">
    <property type="entry name" value="DH_dom"/>
</dbReference>
<feature type="domain" description="DH" evidence="2">
    <location>
        <begin position="41"/>
        <end position="224"/>
    </location>
</feature>
<dbReference type="OrthoDB" id="270720at2759"/>
<dbReference type="CDD" id="cd00160">
    <property type="entry name" value="RhoGEF"/>
    <property type="match status" value="1"/>
</dbReference>
<dbReference type="OMA" id="KECIGDI"/>
<dbReference type="Proteomes" id="UP000054408">
    <property type="component" value="Unassembled WGS sequence"/>
</dbReference>
<gene>
    <name evidence="3" type="ORF">AMSG_09908</name>
</gene>
<keyword evidence="1" id="KW-0677">Repeat</keyword>
<name>A0A0L0DQ43_THETB</name>
<dbReference type="InterPro" id="IPR003409">
    <property type="entry name" value="MORN"/>
</dbReference>
<dbReference type="AlphaFoldDB" id="A0A0L0DQ43"/>
<dbReference type="STRING" id="461836.A0A0L0DQ43"/>
<dbReference type="Gene3D" id="2.20.110.10">
    <property type="entry name" value="Histone H3 K4-specific methyltransferase SET7/9 N-terminal domain"/>
    <property type="match status" value="5"/>
</dbReference>
<evidence type="ECO:0000259" key="2">
    <source>
        <dbReference type="PROSITE" id="PS50010"/>
    </source>
</evidence>
<dbReference type="GeneID" id="25568264"/>
<dbReference type="PROSITE" id="PS50010">
    <property type="entry name" value="DH_2"/>
    <property type="match status" value="1"/>
</dbReference>
<dbReference type="SMART" id="SM00698">
    <property type="entry name" value="MORN"/>
    <property type="match status" value="17"/>
</dbReference>
<dbReference type="eggNOG" id="KOG0229">
    <property type="taxonomic scope" value="Eukaryota"/>
</dbReference>
<accession>A0A0L0DQ43</accession>
<dbReference type="eggNOG" id="KOG3524">
    <property type="taxonomic scope" value="Eukaryota"/>
</dbReference>